<evidence type="ECO:0000256" key="6">
    <source>
        <dbReference type="PROSITE-ProRule" id="PRU00278"/>
    </source>
</evidence>
<keyword evidence="3" id="KW-0732">Signal</keyword>
<dbReference type="InterPro" id="IPR000297">
    <property type="entry name" value="PPIase_PpiC"/>
</dbReference>
<keyword evidence="5 6" id="KW-0413">Isomerase</keyword>
<evidence type="ECO:0000256" key="4">
    <source>
        <dbReference type="ARBA" id="ARBA00023110"/>
    </source>
</evidence>
<dbReference type="Gene3D" id="3.10.50.40">
    <property type="match status" value="1"/>
</dbReference>
<evidence type="ECO:0000313" key="9">
    <source>
        <dbReference type="Proteomes" id="UP000636505"/>
    </source>
</evidence>
<reference evidence="8" key="1">
    <citation type="submission" date="2020-10" db="EMBL/GenBank/DDBJ databases">
        <authorList>
            <person name="Castelo-Branco R."/>
            <person name="Eusebio N."/>
            <person name="Adriana R."/>
            <person name="Vieira A."/>
            <person name="Brugerolle De Fraissinette N."/>
            <person name="Rezende De Castro R."/>
            <person name="Schneider M.P."/>
            <person name="Vasconcelos V."/>
            <person name="Leao P.N."/>
        </authorList>
    </citation>
    <scope>NUCLEOTIDE SEQUENCE</scope>
    <source>
        <strain evidence="8">LEGE 07310</strain>
    </source>
</reference>
<keyword evidence="9" id="KW-1185">Reference proteome</keyword>
<evidence type="ECO:0000256" key="2">
    <source>
        <dbReference type="ARBA" id="ARBA00013194"/>
    </source>
</evidence>
<sequence>MIPVLQVGDRTLTTTDLLPLLIRYQLLPQFCREVLIDQAIAAVECSADETEQALQVFDVDNQITDAATRQDWLMRHSMTPETLTDLVTRPLCIEKFKHQSWGNKLEAYFLTRKAQFDQVVYSLIRNTDPGIIQELYFRIRAGEGTFAELAQQYSQGPESETEGRLGPVPLTQPHPTLAAQLAKNKPGYLFPPTRLGEWYVIIRLEKLIPAQLDEPTRQKLLDELFETWLQERLSQPQPLPASPVPLAVASV</sequence>
<dbReference type="PANTHER" id="PTHR47245:SF1">
    <property type="entry name" value="FOLDASE PROTEIN PRSA"/>
    <property type="match status" value="1"/>
</dbReference>
<organism evidence="8 9">
    <name type="scientific">Vasconcelosia minhoensis LEGE 07310</name>
    <dbReference type="NCBI Taxonomy" id="915328"/>
    <lineage>
        <taxon>Bacteria</taxon>
        <taxon>Bacillati</taxon>
        <taxon>Cyanobacteriota</taxon>
        <taxon>Cyanophyceae</taxon>
        <taxon>Nodosilineales</taxon>
        <taxon>Cymatolegaceae</taxon>
        <taxon>Vasconcelosia</taxon>
        <taxon>Vasconcelosia minhoensis</taxon>
    </lineage>
</organism>
<evidence type="ECO:0000256" key="5">
    <source>
        <dbReference type="ARBA" id="ARBA00023235"/>
    </source>
</evidence>
<comment type="caution">
    <text evidence="8">The sequence shown here is derived from an EMBL/GenBank/DDBJ whole genome shotgun (WGS) entry which is preliminary data.</text>
</comment>
<evidence type="ECO:0000256" key="3">
    <source>
        <dbReference type="ARBA" id="ARBA00022729"/>
    </source>
</evidence>
<dbReference type="InterPro" id="IPR050245">
    <property type="entry name" value="PrsA_foldase"/>
</dbReference>
<gene>
    <name evidence="8" type="ORF">IQ241_13320</name>
</gene>
<dbReference type="Proteomes" id="UP000636505">
    <property type="component" value="Unassembled WGS sequence"/>
</dbReference>
<dbReference type="PROSITE" id="PS50198">
    <property type="entry name" value="PPIC_PPIASE_2"/>
    <property type="match status" value="1"/>
</dbReference>
<protein>
    <recommendedName>
        <fullName evidence="2">peptidylprolyl isomerase</fullName>
        <ecNumber evidence="2">5.2.1.8</ecNumber>
    </recommendedName>
</protein>
<name>A0A8J7DM52_9CYAN</name>
<evidence type="ECO:0000259" key="7">
    <source>
        <dbReference type="PROSITE" id="PS50198"/>
    </source>
</evidence>
<accession>A0A8J7DM52</accession>
<dbReference type="Pfam" id="PF00639">
    <property type="entry name" value="Rotamase"/>
    <property type="match status" value="1"/>
</dbReference>
<dbReference type="SUPFAM" id="SSF54534">
    <property type="entry name" value="FKBP-like"/>
    <property type="match status" value="1"/>
</dbReference>
<keyword evidence="4 6" id="KW-0697">Rotamase</keyword>
<evidence type="ECO:0000313" key="8">
    <source>
        <dbReference type="EMBL" id="MBE9078261.1"/>
    </source>
</evidence>
<dbReference type="GO" id="GO:0003755">
    <property type="term" value="F:peptidyl-prolyl cis-trans isomerase activity"/>
    <property type="evidence" value="ECO:0007669"/>
    <property type="project" value="UniProtKB-KW"/>
</dbReference>
<dbReference type="EMBL" id="JADEXG010000029">
    <property type="protein sequence ID" value="MBE9078261.1"/>
    <property type="molecule type" value="Genomic_DNA"/>
</dbReference>
<dbReference type="PANTHER" id="PTHR47245">
    <property type="entry name" value="PEPTIDYLPROLYL ISOMERASE"/>
    <property type="match status" value="1"/>
</dbReference>
<proteinExistence type="predicted"/>
<comment type="catalytic activity">
    <reaction evidence="1">
        <text>[protein]-peptidylproline (omega=180) = [protein]-peptidylproline (omega=0)</text>
        <dbReference type="Rhea" id="RHEA:16237"/>
        <dbReference type="Rhea" id="RHEA-COMP:10747"/>
        <dbReference type="Rhea" id="RHEA-COMP:10748"/>
        <dbReference type="ChEBI" id="CHEBI:83833"/>
        <dbReference type="ChEBI" id="CHEBI:83834"/>
        <dbReference type="EC" id="5.2.1.8"/>
    </reaction>
</comment>
<feature type="domain" description="PpiC" evidence="7">
    <location>
        <begin position="114"/>
        <end position="206"/>
    </location>
</feature>
<evidence type="ECO:0000256" key="1">
    <source>
        <dbReference type="ARBA" id="ARBA00000971"/>
    </source>
</evidence>
<dbReference type="AlphaFoldDB" id="A0A8J7DM52"/>
<dbReference type="InterPro" id="IPR046357">
    <property type="entry name" value="PPIase_dom_sf"/>
</dbReference>
<dbReference type="EC" id="5.2.1.8" evidence="2"/>
<dbReference type="RefSeq" id="WP_193907927.1">
    <property type="nucleotide sequence ID" value="NZ_JADEXG010000029.1"/>
</dbReference>